<evidence type="ECO:0000313" key="9">
    <source>
        <dbReference type="Proteomes" id="UP001630127"/>
    </source>
</evidence>
<keyword evidence="4" id="KW-0804">Transcription</keyword>
<sequence>MASSVEEANEVVCLELPAPTGWKKKFIPKQGGTPKKNEIIFTAPTGEEITSRKQLETYLKSHPGSPPISEFDWGTGETPRRSARISEKAKSTPPREPPKKRSRKSSASKKDNAEKEASEGIEAVKDVHMEEAEKSEKGVTGTETVKEGHDEKGGETESIETKATGKDAAKESENEYKNETPATDGNGGEDPLKDKIEKDTKVPDDAEEREKNAEAEVVDSKESLAGKVSDGSGVAQNDKREVEDAQGKGKEDQTPVEAEKEGGTGKEDKQVSGVEENMQEVEGEEKGEQNTEANKSSVGPSSLDSKKAEGDVIQNGGHLKVDEAMP</sequence>
<dbReference type="EMBL" id="JBJUIK010000002">
    <property type="protein sequence ID" value="KAL3535874.1"/>
    <property type="molecule type" value="Genomic_DNA"/>
</dbReference>
<feature type="domain" description="MBD" evidence="7">
    <location>
        <begin position="8"/>
        <end position="78"/>
    </location>
</feature>
<feature type="compositionally biased region" description="Basic and acidic residues" evidence="6">
    <location>
        <begin position="144"/>
        <end position="178"/>
    </location>
</feature>
<keyword evidence="9" id="KW-1185">Reference proteome</keyword>
<feature type="compositionally biased region" description="Basic and acidic residues" evidence="6">
    <location>
        <begin position="190"/>
        <end position="224"/>
    </location>
</feature>
<feature type="compositionally biased region" description="Basic residues" evidence="6">
    <location>
        <begin position="98"/>
        <end position="107"/>
    </location>
</feature>
<dbReference type="PANTHER" id="PTHR33729:SF6">
    <property type="entry name" value="METHYL-CPG-BINDING DOMAIN-CONTAINING PROTEIN 11"/>
    <property type="match status" value="1"/>
</dbReference>
<proteinExistence type="predicted"/>
<feature type="compositionally biased region" description="Basic and acidic residues" evidence="6">
    <location>
        <begin position="108"/>
        <end position="137"/>
    </location>
</feature>
<dbReference type="InterPro" id="IPR039622">
    <property type="entry name" value="MBD10/11"/>
</dbReference>
<comment type="caution">
    <text evidence="8">The sequence shown here is derived from an EMBL/GenBank/DDBJ whole genome shotgun (WGS) entry which is preliminary data.</text>
</comment>
<organism evidence="8 9">
    <name type="scientific">Cinchona calisaya</name>
    <dbReference type="NCBI Taxonomy" id="153742"/>
    <lineage>
        <taxon>Eukaryota</taxon>
        <taxon>Viridiplantae</taxon>
        <taxon>Streptophyta</taxon>
        <taxon>Embryophyta</taxon>
        <taxon>Tracheophyta</taxon>
        <taxon>Spermatophyta</taxon>
        <taxon>Magnoliopsida</taxon>
        <taxon>eudicotyledons</taxon>
        <taxon>Gunneridae</taxon>
        <taxon>Pentapetalae</taxon>
        <taxon>asterids</taxon>
        <taxon>lamiids</taxon>
        <taxon>Gentianales</taxon>
        <taxon>Rubiaceae</taxon>
        <taxon>Cinchonoideae</taxon>
        <taxon>Cinchoneae</taxon>
        <taxon>Cinchona</taxon>
    </lineage>
</organism>
<feature type="compositionally biased region" description="Polar residues" evidence="6">
    <location>
        <begin position="293"/>
        <end position="303"/>
    </location>
</feature>
<dbReference type="GO" id="GO:0003677">
    <property type="term" value="F:DNA binding"/>
    <property type="evidence" value="ECO:0007669"/>
    <property type="project" value="UniProtKB-KW"/>
</dbReference>
<evidence type="ECO:0000313" key="8">
    <source>
        <dbReference type="EMBL" id="KAL3535874.1"/>
    </source>
</evidence>
<evidence type="ECO:0000256" key="6">
    <source>
        <dbReference type="SAM" id="MobiDB-lite"/>
    </source>
</evidence>
<comment type="subcellular location">
    <subcellularLocation>
        <location evidence="1">Nucleus</location>
    </subcellularLocation>
</comment>
<keyword evidence="5" id="KW-0539">Nucleus</keyword>
<dbReference type="Pfam" id="PF01429">
    <property type="entry name" value="MBD"/>
    <property type="match status" value="1"/>
</dbReference>
<evidence type="ECO:0000259" key="7">
    <source>
        <dbReference type="PROSITE" id="PS50982"/>
    </source>
</evidence>
<dbReference type="GO" id="GO:0005634">
    <property type="term" value="C:nucleus"/>
    <property type="evidence" value="ECO:0007669"/>
    <property type="project" value="UniProtKB-SubCell"/>
</dbReference>
<name>A0ABD3AXB1_9GENT</name>
<feature type="compositionally biased region" description="Basic and acidic residues" evidence="6">
    <location>
        <begin position="78"/>
        <end position="90"/>
    </location>
</feature>
<feature type="compositionally biased region" description="Basic and acidic residues" evidence="6">
    <location>
        <begin position="237"/>
        <end position="270"/>
    </location>
</feature>
<dbReference type="SUPFAM" id="SSF54171">
    <property type="entry name" value="DNA-binding domain"/>
    <property type="match status" value="1"/>
</dbReference>
<evidence type="ECO:0000256" key="2">
    <source>
        <dbReference type="ARBA" id="ARBA00023015"/>
    </source>
</evidence>
<reference evidence="8 9" key="1">
    <citation type="submission" date="2024-11" db="EMBL/GenBank/DDBJ databases">
        <title>A near-complete genome assembly of Cinchona calisaya.</title>
        <authorList>
            <person name="Lian D.C."/>
            <person name="Zhao X.W."/>
            <person name="Wei L."/>
        </authorList>
    </citation>
    <scope>NUCLEOTIDE SEQUENCE [LARGE SCALE GENOMIC DNA]</scope>
    <source>
        <tissue evidence="8">Nenye</tissue>
    </source>
</reference>
<dbReference type="PANTHER" id="PTHR33729">
    <property type="entry name" value="METHYL-CPG BINDING DOMAIN CONTAINING PROTEIN, EXPRESSED"/>
    <property type="match status" value="1"/>
</dbReference>
<evidence type="ECO:0000256" key="3">
    <source>
        <dbReference type="ARBA" id="ARBA00023125"/>
    </source>
</evidence>
<evidence type="ECO:0000256" key="4">
    <source>
        <dbReference type="ARBA" id="ARBA00023163"/>
    </source>
</evidence>
<dbReference type="Gene3D" id="3.30.890.10">
    <property type="entry name" value="Methyl-cpg-binding Protein 2, Chain A"/>
    <property type="match status" value="1"/>
</dbReference>
<protein>
    <recommendedName>
        <fullName evidence="7">MBD domain-containing protein</fullName>
    </recommendedName>
</protein>
<dbReference type="AlphaFoldDB" id="A0ABD3AXB1"/>
<gene>
    <name evidence="8" type="ORF">ACH5RR_004335</name>
</gene>
<dbReference type="InterPro" id="IPR016177">
    <property type="entry name" value="DNA-bd_dom_sf"/>
</dbReference>
<feature type="region of interest" description="Disordered" evidence="6">
    <location>
        <begin position="42"/>
        <end position="326"/>
    </location>
</feature>
<keyword evidence="3" id="KW-0238">DNA-binding</keyword>
<dbReference type="PROSITE" id="PS50982">
    <property type="entry name" value="MBD"/>
    <property type="match status" value="1"/>
</dbReference>
<evidence type="ECO:0000256" key="1">
    <source>
        <dbReference type="ARBA" id="ARBA00004123"/>
    </source>
</evidence>
<keyword evidence="2" id="KW-0805">Transcription regulation</keyword>
<dbReference type="InterPro" id="IPR001739">
    <property type="entry name" value="Methyl_CpG_DNA-bd"/>
</dbReference>
<dbReference type="Proteomes" id="UP001630127">
    <property type="component" value="Unassembled WGS sequence"/>
</dbReference>
<accession>A0ABD3AXB1</accession>
<evidence type="ECO:0000256" key="5">
    <source>
        <dbReference type="ARBA" id="ARBA00023242"/>
    </source>
</evidence>